<name>A0ABS5E4S1_9PROT</name>
<gene>
    <name evidence="1" type="ORF">KB213_02300</name>
</gene>
<dbReference type="RefSeq" id="WP_211680438.1">
    <property type="nucleotide sequence ID" value="NZ_JAGRQH010000001.1"/>
</dbReference>
<evidence type="ECO:0000313" key="2">
    <source>
        <dbReference type="Proteomes" id="UP000677812"/>
    </source>
</evidence>
<evidence type="ECO:0008006" key="3">
    <source>
        <dbReference type="Google" id="ProtNLM"/>
    </source>
</evidence>
<comment type="caution">
    <text evidence="1">The sequence shown here is derived from an EMBL/GenBank/DDBJ whole genome shotgun (WGS) entry which is preliminary data.</text>
</comment>
<accession>A0ABS5E4S1</accession>
<evidence type="ECO:0000313" key="1">
    <source>
        <dbReference type="EMBL" id="MBR0558894.1"/>
    </source>
</evidence>
<reference evidence="1 2" key="1">
    <citation type="submission" date="2021-04" db="EMBL/GenBank/DDBJ databases">
        <title>The complete genome sequence of Neokomagataea sp. TBRC 2177.</title>
        <authorList>
            <person name="Charoenyingcharoen P."/>
            <person name="Yukphan P."/>
        </authorList>
    </citation>
    <scope>NUCLEOTIDE SEQUENCE [LARGE SCALE GENOMIC DNA]</scope>
    <source>
        <strain evidence="1 2">TBRC 2177</strain>
    </source>
</reference>
<keyword evidence="2" id="KW-1185">Reference proteome</keyword>
<sequence length="199" mass="22454">MWKFFFKKQITLSIPKLALQKSLNLALPLTTEAAGFEISIPKVDLSFMSDDRMRVTTTLNVQQGIFHAQAELQFSATLIFREKKFYISDLLIEKTTIGKITTSNTNEKESADNSWENALRSVVKTLNLEEKTASLINTFRPTFEKFLTGTGGKIISALLEHIPVYSLTDDTRINRMMGASLISIKMAKEKVKVTLGRRS</sequence>
<proteinExistence type="predicted"/>
<dbReference type="EMBL" id="JAGRQH010000001">
    <property type="protein sequence ID" value="MBR0558894.1"/>
    <property type="molecule type" value="Genomic_DNA"/>
</dbReference>
<protein>
    <recommendedName>
        <fullName evidence="3">DUF4403 family protein</fullName>
    </recommendedName>
</protein>
<dbReference type="Proteomes" id="UP000677812">
    <property type="component" value="Unassembled WGS sequence"/>
</dbReference>
<organism evidence="1 2">
    <name type="scientific">Neokomagataea anthophila</name>
    <dbReference type="NCBI Taxonomy" id="2826925"/>
    <lineage>
        <taxon>Bacteria</taxon>
        <taxon>Pseudomonadati</taxon>
        <taxon>Pseudomonadota</taxon>
        <taxon>Alphaproteobacteria</taxon>
        <taxon>Acetobacterales</taxon>
        <taxon>Acetobacteraceae</taxon>
        <taxon>Neokomagataea</taxon>
    </lineage>
</organism>